<dbReference type="Gene3D" id="1.10.260.40">
    <property type="entry name" value="lambda repressor-like DNA-binding domains"/>
    <property type="match status" value="1"/>
</dbReference>
<gene>
    <name evidence="2" type="ORF">CLV58_113137</name>
</gene>
<comment type="caution">
    <text evidence="2">The sequence shown here is derived from an EMBL/GenBank/DDBJ whole genome shotgun (WGS) entry which is preliminary data.</text>
</comment>
<dbReference type="GO" id="GO:0003677">
    <property type="term" value="F:DNA binding"/>
    <property type="evidence" value="ECO:0007669"/>
    <property type="project" value="InterPro"/>
</dbReference>
<evidence type="ECO:0000259" key="1">
    <source>
        <dbReference type="PROSITE" id="PS50943"/>
    </source>
</evidence>
<dbReference type="RefSeq" id="WP_106138904.1">
    <property type="nucleotide sequence ID" value="NZ_PVTE01000013.1"/>
</dbReference>
<dbReference type="Proteomes" id="UP000238375">
    <property type="component" value="Unassembled WGS sequence"/>
</dbReference>
<evidence type="ECO:0000313" key="3">
    <source>
        <dbReference type="Proteomes" id="UP000238375"/>
    </source>
</evidence>
<organism evidence="2 3">
    <name type="scientific">Spirosoma oryzae</name>
    <dbReference type="NCBI Taxonomy" id="1469603"/>
    <lineage>
        <taxon>Bacteria</taxon>
        <taxon>Pseudomonadati</taxon>
        <taxon>Bacteroidota</taxon>
        <taxon>Cytophagia</taxon>
        <taxon>Cytophagales</taxon>
        <taxon>Cytophagaceae</taxon>
        <taxon>Spirosoma</taxon>
    </lineage>
</organism>
<dbReference type="SMART" id="SM00530">
    <property type="entry name" value="HTH_XRE"/>
    <property type="match status" value="1"/>
</dbReference>
<dbReference type="Pfam" id="PF01381">
    <property type="entry name" value="HTH_3"/>
    <property type="match status" value="1"/>
</dbReference>
<reference evidence="2 3" key="1">
    <citation type="submission" date="2018-03" db="EMBL/GenBank/DDBJ databases">
        <title>Genomic Encyclopedia of Archaeal and Bacterial Type Strains, Phase II (KMG-II): from individual species to whole genera.</title>
        <authorList>
            <person name="Goeker M."/>
        </authorList>
    </citation>
    <scope>NUCLEOTIDE SEQUENCE [LARGE SCALE GENOMIC DNA]</scope>
    <source>
        <strain evidence="2 3">DSM 28354</strain>
    </source>
</reference>
<protein>
    <submittedName>
        <fullName evidence="2">Helix-turn-helix protein</fullName>
    </submittedName>
</protein>
<dbReference type="SUPFAM" id="SSF47413">
    <property type="entry name" value="lambda repressor-like DNA-binding domains"/>
    <property type="match status" value="1"/>
</dbReference>
<dbReference type="CDD" id="cd00093">
    <property type="entry name" value="HTH_XRE"/>
    <property type="match status" value="1"/>
</dbReference>
<name>A0A2T0SRH6_9BACT</name>
<proteinExistence type="predicted"/>
<sequence>MQDAQLTKGERLRKLRLQLGYNQTEFGNELQRVGIPVAQNYLSKIEKGERNMGSDVQTRIEARFNIRPQWLNEGIGEMFVNGEAPSMAPLTEQRQEQIKKALGSLPSRIARQQTPTWVSVRERSLFLRESEHVLLRRAGLPQIAERTYGFEVADGSMMLRFPIGAYLICTLTHVSELVRGLAYVLATNEQLYIAQFEGIREENIQLGYLNDSRKDMIQVAAVRGAYHIELMLVKP</sequence>
<feature type="domain" description="HTH cro/C1-type" evidence="1">
    <location>
        <begin position="12"/>
        <end position="71"/>
    </location>
</feature>
<dbReference type="OrthoDB" id="796548at2"/>
<dbReference type="PROSITE" id="PS50943">
    <property type="entry name" value="HTH_CROC1"/>
    <property type="match status" value="1"/>
</dbReference>
<evidence type="ECO:0000313" key="2">
    <source>
        <dbReference type="EMBL" id="PRY36006.1"/>
    </source>
</evidence>
<dbReference type="InterPro" id="IPR010982">
    <property type="entry name" value="Lambda_DNA-bd_dom_sf"/>
</dbReference>
<dbReference type="AlphaFoldDB" id="A0A2T0SRH6"/>
<dbReference type="EMBL" id="PVTE01000013">
    <property type="protein sequence ID" value="PRY36006.1"/>
    <property type="molecule type" value="Genomic_DNA"/>
</dbReference>
<dbReference type="InterPro" id="IPR001387">
    <property type="entry name" value="Cro/C1-type_HTH"/>
</dbReference>
<keyword evidence="3" id="KW-1185">Reference proteome</keyword>
<accession>A0A2T0SRH6</accession>